<evidence type="ECO:0000256" key="6">
    <source>
        <dbReference type="ARBA" id="ARBA00023237"/>
    </source>
</evidence>
<dbReference type="PROSITE" id="PS52016">
    <property type="entry name" value="TONB_DEPENDENT_REC_3"/>
    <property type="match status" value="1"/>
</dbReference>
<dbReference type="InterPro" id="IPR039426">
    <property type="entry name" value="TonB-dep_rcpt-like"/>
</dbReference>
<dbReference type="Gene3D" id="2.40.170.20">
    <property type="entry name" value="TonB-dependent receptor, beta-barrel domain"/>
    <property type="match status" value="1"/>
</dbReference>
<dbReference type="GO" id="GO:0009279">
    <property type="term" value="C:cell outer membrane"/>
    <property type="evidence" value="ECO:0007669"/>
    <property type="project" value="UniProtKB-SubCell"/>
</dbReference>
<evidence type="ECO:0000256" key="1">
    <source>
        <dbReference type="ARBA" id="ARBA00004571"/>
    </source>
</evidence>
<keyword evidence="2 7" id="KW-0813">Transport</keyword>
<accession>A0A135WDJ4</accession>
<dbReference type="Gene3D" id="2.170.130.10">
    <property type="entry name" value="TonB-dependent receptor, plug domain"/>
    <property type="match status" value="1"/>
</dbReference>
<dbReference type="InterPro" id="IPR036942">
    <property type="entry name" value="Beta-barrel_TonB_sf"/>
</dbReference>
<name>A0A135WDJ4_9FLAO</name>
<dbReference type="EMBL" id="LPUR01000011">
    <property type="protein sequence ID" value="KXH82990.1"/>
    <property type="molecule type" value="Genomic_DNA"/>
</dbReference>
<comment type="similarity">
    <text evidence="7">Belongs to the TonB-dependent receptor family.</text>
</comment>
<dbReference type="SUPFAM" id="SSF56935">
    <property type="entry name" value="Porins"/>
    <property type="match status" value="1"/>
</dbReference>
<evidence type="ECO:0000313" key="9">
    <source>
        <dbReference type="EMBL" id="KXH82990.1"/>
    </source>
</evidence>
<dbReference type="RefSeq" id="WP_062651114.1">
    <property type="nucleotide sequence ID" value="NZ_LPUR01000011.1"/>
</dbReference>
<evidence type="ECO:0000259" key="8">
    <source>
        <dbReference type="Pfam" id="PF07715"/>
    </source>
</evidence>
<feature type="domain" description="TonB-dependent receptor plug" evidence="8">
    <location>
        <begin position="64"/>
        <end position="168"/>
    </location>
</feature>
<comment type="subcellular location">
    <subcellularLocation>
        <location evidence="1 7">Cell outer membrane</location>
        <topology evidence="1 7">Multi-pass membrane protein</topology>
    </subcellularLocation>
</comment>
<gene>
    <name evidence="9" type="ORF">AU378_11175</name>
</gene>
<keyword evidence="3 7" id="KW-1134">Transmembrane beta strand</keyword>
<evidence type="ECO:0000256" key="7">
    <source>
        <dbReference type="PROSITE-ProRule" id="PRU01360"/>
    </source>
</evidence>
<reference evidence="9 10" key="2">
    <citation type="journal article" date="2016" name="Genome Announc.">
        <title>Draft Genome Sequence of a Biocontrol Rhizobacterium, Chryseobacterium kwangjuense Strain KJ1R5, Isolated from Pepper (Capsicum annuum).</title>
        <authorList>
            <person name="Jeong J.J."/>
            <person name="Park H."/>
            <person name="Park B.H."/>
            <person name="Mannaa M."/>
            <person name="Sang M.K."/>
            <person name="Choi I.G."/>
            <person name="Kim K.D."/>
        </authorList>
    </citation>
    <scope>NUCLEOTIDE SEQUENCE [LARGE SCALE GENOMIC DNA]</scope>
    <source>
        <strain evidence="9 10">KJ1R5</strain>
    </source>
</reference>
<dbReference type="NCBIfam" id="TIGR04056">
    <property type="entry name" value="OMP_RagA_SusC"/>
    <property type="match status" value="1"/>
</dbReference>
<dbReference type="OrthoDB" id="9768177at2"/>
<keyword evidence="4 7" id="KW-0812">Transmembrane</keyword>
<dbReference type="NCBIfam" id="TIGR04057">
    <property type="entry name" value="SusC_RagA_signa"/>
    <property type="match status" value="1"/>
</dbReference>
<dbReference type="InterPro" id="IPR037066">
    <property type="entry name" value="Plug_dom_sf"/>
</dbReference>
<evidence type="ECO:0000256" key="5">
    <source>
        <dbReference type="ARBA" id="ARBA00023136"/>
    </source>
</evidence>
<dbReference type="InterPro" id="IPR023997">
    <property type="entry name" value="TonB-dep_OMP_SusC/RagA_CS"/>
</dbReference>
<keyword evidence="5 7" id="KW-0472">Membrane</keyword>
<dbReference type="InterPro" id="IPR023996">
    <property type="entry name" value="TonB-dep_OMP_SusC/RagA"/>
</dbReference>
<evidence type="ECO:0000313" key="10">
    <source>
        <dbReference type="Proteomes" id="UP000070513"/>
    </source>
</evidence>
<dbReference type="InterPro" id="IPR012910">
    <property type="entry name" value="Plug_dom"/>
</dbReference>
<organism evidence="9 10">
    <name type="scientific">Chryseobacterium kwangjuense</name>
    <dbReference type="NCBI Taxonomy" id="267125"/>
    <lineage>
        <taxon>Bacteria</taxon>
        <taxon>Pseudomonadati</taxon>
        <taxon>Bacteroidota</taxon>
        <taxon>Flavobacteriia</taxon>
        <taxon>Flavobacteriales</taxon>
        <taxon>Weeksellaceae</taxon>
        <taxon>Chryseobacterium group</taxon>
        <taxon>Chryseobacterium</taxon>
    </lineage>
</organism>
<dbReference type="Proteomes" id="UP000070513">
    <property type="component" value="Unassembled WGS sequence"/>
</dbReference>
<sequence length="962" mass="105800">MNDKIRVLSVGVLFFINGMYSAQTKPDATNSVQKTKRDTAKTKDIEEVVILGYNRTLTKPKDVSANTTINAEVMENRPNVSFLNSIQGSAPGVTIASNSGSPGSAKIDLVIRGISSLSADTEPLVIIDGVPTGANQFRNLNAEDIESISILRDAAATSIYGNRGANGVLLIRTKGGKFNSKLKLSYSAMTGVSIMPKNKYNIADAHQLLKIQKNGKALLGNTLTDQQIADWDVNTDWEKVFFKADVTQQHNVSATFGGENTSVYSSLGYLEQGGLVPNTKFQRFTFRNNITGRSEDKRFNYTAIIGLGYSKRSQLNQEGNSGINGNVVQNPLIGSFIALPYLRSGQYATGRDLFNAIGTASSANGNFAYVLEDVLKGDQSVFGKFNETSIFTSATTSYKLTDDFTLNNRTGVDFKMGNSFAGRHPNGYLSIVVAATNAIEYGGFETIGNFRELNFTTVSSVNYNKVFGAHTIGLGAYMEYNKVHFYSSGQTQNGLDPKTFVIGTGVGYIPFDPDKDIYLPAVGATKITGGALSYFATADYDYADKYGFSGTIRRDGNYRFAPGNKWGTFWSVGGRWNIDKEAFMEGGFFDMLKLRASYGTQGNANVIAAGDDTNPLLLATGISREINVVANGYGNTPGYFLSNIANAGVQWEEIKQGNIGLDFKFLKNKLEGNVDVYQKNTDMLYYNIPSSAILSQYTYRGNYGSLKNEGVELVLRYNVFNNQNYKLALFANASYNENKITKLLVPVTTGSLLLQEGGTINEWNLVPYLGVNPNNGNELYLDANGNVSEQALNQDRRKTGKNYFPKYTGGFGLNSEYKGFFLDALFSFQAKFWRSDNQLSWALNPAYMRSGNNVSADLLNAWTPDNRETDIPSLDAPISSITDRLLFDASYLRLKNITVGYNVPKKFFNENSVIKSAKIFVQGENIVTWTKWRGYDPEGLGTFPLSIYPNPRTFSLGVNLDF</sequence>
<dbReference type="AlphaFoldDB" id="A0A135WDJ4"/>
<protein>
    <submittedName>
        <fullName evidence="9">SusC/RagA family TonB-linked outer membrane protein</fullName>
    </submittedName>
</protein>
<dbReference type="Pfam" id="PF07715">
    <property type="entry name" value="Plug"/>
    <property type="match status" value="1"/>
</dbReference>
<keyword evidence="6 7" id="KW-0998">Cell outer membrane</keyword>
<evidence type="ECO:0000256" key="3">
    <source>
        <dbReference type="ARBA" id="ARBA00022452"/>
    </source>
</evidence>
<comment type="caution">
    <text evidence="9">The sequence shown here is derived from an EMBL/GenBank/DDBJ whole genome shotgun (WGS) entry which is preliminary data.</text>
</comment>
<evidence type="ECO:0000256" key="4">
    <source>
        <dbReference type="ARBA" id="ARBA00022692"/>
    </source>
</evidence>
<evidence type="ECO:0000256" key="2">
    <source>
        <dbReference type="ARBA" id="ARBA00022448"/>
    </source>
</evidence>
<reference evidence="10" key="1">
    <citation type="submission" date="2015-12" db="EMBL/GenBank/DDBJ databases">
        <title>Genome sequence of a biocontrol rhizobacterium Chryseobacterium kwangjuense strain KJ1R5 isolated from pepper (Capsicum annuum L.).</title>
        <authorList>
            <person name="Jeong J.-J."/>
            <person name="Park H."/>
            <person name="Mannaa M."/>
            <person name="Sang M.K."/>
            <person name="Choi I.-G."/>
            <person name="Kim K.D."/>
        </authorList>
    </citation>
    <scope>NUCLEOTIDE SEQUENCE [LARGE SCALE GENOMIC DNA]</scope>
    <source>
        <strain evidence="10">KJ1R5</strain>
    </source>
</reference>
<proteinExistence type="inferred from homology"/>